<evidence type="ECO:0000313" key="1">
    <source>
        <dbReference type="EMBL" id="PLX60318.1"/>
    </source>
</evidence>
<accession>A0A2N6CT77</accession>
<dbReference type="EMBL" id="PKUN01000025">
    <property type="protein sequence ID" value="PLX60318.1"/>
    <property type="molecule type" value="Genomic_DNA"/>
</dbReference>
<dbReference type="STRING" id="1111735.GCA_000428045_02458"/>
<sequence>MFEMKTITIVSILVLSSFSSYADVLQTRRVDSVTGAKTWEIQVDGVFFSLTQLLPDQVRAFYVNRGFTLAQIEPYASSCVYMTVLRNDNAPGVIHYVSGNWPVSVNGRHYELVPVNQWVERLSGSGVKKSAVIAFRWAQFPPEQEYRPGGDWNQGMLSM</sequence>
<organism evidence="1 2">
    <name type="scientific">Sedimenticola selenatireducens</name>
    <dbReference type="NCBI Taxonomy" id="191960"/>
    <lineage>
        <taxon>Bacteria</taxon>
        <taxon>Pseudomonadati</taxon>
        <taxon>Pseudomonadota</taxon>
        <taxon>Gammaproteobacteria</taxon>
        <taxon>Chromatiales</taxon>
        <taxon>Sedimenticolaceae</taxon>
        <taxon>Sedimenticola</taxon>
    </lineage>
</organism>
<comment type="caution">
    <text evidence="1">The sequence shown here is derived from an EMBL/GenBank/DDBJ whole genome shotgun (WGS) entry which is preliminary data.</text>
</comment>
<gene>
    <name evidence="1" type="ORF">C0630_16105</name>
</gene>
<reference evidence="1 2" key="1">
    <citation type="submission" date="2017-11" db="EMBL/GenBank/DDBJ databases">
        <title>Genome-resolved metagenomics identifies genetic mobility, metabolic interactions, and unexpected diversity in perchlorate-reducing communities.</title>
        <authorList>
            <person name="Barnum T.P."/>
            <person name="Figueroa I.A."/>
            <person name="Carlstrom C.I."/>
            <person name="Lucas L.N."/>
            <person name="Engelbrektson A.L."/>
            <person name="Coates J.D."/>
        </authorList>
    </citation>
    <scope>NUCLEOTIDE SEQUENCE [LARGE SCALE GENOMIC DNA]</scope>
    <source>
        <strain evidence="1">BM301</strain>
    </source>
</reference>
<dbReference type="Proteomes" id="UP000235015">
    <property type="component" value="Unassembled WGS sequence"/>
</dbReference>
<evidence type="ECO:0000313" key="2">
    <source>
        <dbReference type="Proteomes" id="UP000235015"/>
    </source>
</evidence>
<dbReference type="AlphaFoldDB" id="A0A2N6CT77"/>
<proteinExistence type="predicted"/>
<protein>
    <submittedName>
        <fullName evidence="1">Uncharacterized protein</fullName>
    </submittedName>
</protein>
<name>A0A2N6CT77_9GAMM</name>